<dbReference type="CDD" id="cd02553">
    <property type="entry name" value="PseudoU_synth_RsuA"/>
    <property type="match status" value="1"/>
</dbReference>
<evidence type="ECO:0000256" key="3">
    <source>
        <dbReference type="ARBA" id="ARBA00023235"/>
    </source>
</evidence>
<evidence type="ECO:0000259" key="6">
    <source>
        <dbReference type="Pfam" id="PF00849"/>
    </source>
</evidence>
<keyword evidence="3 5" id="KW-0413">Isomerase</keyword>
<dbReference type="InterPro" id="IPR020103">
    <property type="entry name" value="PsdUridine_synth_cat_dom_sf"/>
</dbReference>
<dbReference type="NCBIfam" id="TIGR00093">
    <property type="entry name" value="pseudouridine synthase"/>
    <property type="match status" value="1"/>
</dbReference>
<dbReference type="CDD" id="cd00165">
    <property type="entry name" value="S4"/>
    <property type="match status" value="1"/>
</dbReference>
<dbReference type="InterPro" id="IPR042092">
    <property type="entry name" value="PsdUridine_s_RsuA/RluB/E/F_cat"/>
</dbReference>
<dbReference type="InterPro" id="IPR036986">
    <property type="entry name" value="S4_RNA-bd_sf"/>
</dbReference>
<organism evidence="7 8">
    <name type="scientific">Metamycoplasma neophronis</name>
    <dbReference type="NCBI Taxonomy" id="872983"/>
    <lineage>
        <taxon>Bacteria</taxon>
        <taxon>Bacillati</taxon>
        <taxon>Mycoplasmatota</taxon>
        <taxon>Mycoplasmoidales</taxon>
        <taxon>Metamycoplasmataceae</taxon>
        <taxon>Metamycoplasma</taxon>
    </lineage>
</organism>
<dbReference type="Proteomes" id="UP000316851">
    <property type="component" value="Unassembled WGS sequence"/>
</dbReference>
<feature type="domain" description="Pseudouridine synthase RsuA/RluA-like" evidence="6">
    <location>
        <begin position="62"/>
        <end position="191"/>
    </location>
</feature>
<evidence type="ECO:0000313" key="7">
    <source>
        <dbReference type="EMBL" id="TPR54305.1"/>
    </source>
</evidence>
<dbReference type="InterPro" id="IPR050343">
    <property type="entry name" value="RsuA_PseudoU_synthase"/>
</dbReference>
<accession>A0ABY2Z0A4</accession>
<keyword evidence="8" id="KW-1185">Reference proteome</keyword>
<evidence type="ECO:0000256" key="5">
    <source>
        <dbReference type="RuleBase" id="RU003887"/>
    </source>
</evidence>
<evidence type="ECO:0000256" key="2">
    <source>
        <dbReference type="ARBA" id="ARBA00022884"/>
    </source>
</evidence>
<dbReference type="PROSITE" id="PS01149">
    <property type="entry name" value="PSI_RSU"/>
    <property type="match status" value="1"/>
</dbReference>
<evidence type="ECO:0000313" key="8">
    <source>
        <dbReference type="Proteomes" id="UP000316851"/>
    </source>
</evidence>
<dbReference type="EC" id="5.4.99.-" evidence="5"/>
<keyword evidence="2 4" id="KW-0694">RNA-binding</keyword>
<comment type="similarity">
    <text evidence="1 5">Belongs to the pseudouridine synthase RsuA family.</text>
</comment>
<protein>
    <recommendedName>
        <fullName evidence="5">Pseudouridine synthase</fullName>
        <ecNumber evidence="5">5.4.99.-</ecNumber>
    </recommendedName>
</protein>
<reference evidence="7" key="1">
    <citation type="submission" date="2019-06" db="EMBL/GenBank/DDBJ databases">
        <title>Mycoplasma neophronis type strain whole genome sequence.</title>
        <authorList>
            <person name="Spergser J."/>
        </authorList>
    </citation>
    <scope>NUCLEOTIDE SEQUENCE [LARGE SCALE GENOMIC DNA]</scope>
    <source>
        <strain evidence="7">DSM 24097</strain>
    </source>
</reference>
<dbReference type="Gene3D" id="3.30.70.580">
    <property type="entry name" value="Pseudouridine synthase I, catalytic domain, N-terminal subdomain"/>
    <property type="match status" value="1"/>
</dbReference>
<dbReference type="PROSITE" id="PS50889">
    <property type="entry name" value="S4"/>
    <property type="match status" value="1"/>
</dbReference>
<proteinExistence type="inferred from homology"/>
<dbReference type="SUPFAM" id="SSF55174">
    <property type="entry name" value="Alpha-L RNA-binding motif"/>
    <property type="match status" value="1"/>
</dbReference>
<dbReference type="InterPro" id="IPR006145">
    <property type="entry name" value="PsdUridine_synth_RsuA/RluA"/>
</dbReference>
<dbReference type="EMBL" id="VHHP01000002">
    <property type="protein sequence ID" value="TPR54305.1"/>
    <property type="molecule type" value="Genomic_DNA"/>
</dbReference>
<dbReference type="PANTHER" id="PTHR47683:SF4">
    <property type="entry name" value="PSEUDOURIDINE SYNTHASE"/>
    <property type="match status" value="1"/>
</dbReference>
<dbReference type="RefSeq" id="WP_140914650.1">
    <property type="nucleotide sequence ID" value="NZ_VHHP01000002.1"/>
</dbReference>
<name>A0ABY2Z0A4_9BACT</name>
<dbReference type="Gene3D" id="3.10.290.10">
    <property type="entry name" value="RNA-binding S4 domain"/>
    <property type="match status" value="1"/>
</dbReference>
<dbReference type="InterPro" id="IPR018496">
    <property type="entry name" value="PsdUridine_synth_RsuA/RluB_CS"/>
</dbReference>
<dbReference type="SUPFAM" id="SSF55120">
    <property type="entry name" value="Pseudouridine synthase"/>
    <property type="match status" value="1"/>
</dbReference>
<sequence>MARIRIEKFIADTTSLTRKEVKKIMDEGFITVNGETIRRSISIDTNDEVRMYDEVLTYEKYQYYMMNKPSGYITANHDRFDPTIFDLVPELRSKKLFAYGRLDKDTEGLLIISNDGELGHRLLNPKYHVPKTYYVEVDKSFDEEIKNHFPKPIKIGADEIIYDYNFEFISDTECLLTIKEGKFHQVKRMLEFFKYEIIYLKRLTFGPLTLDENLEPGETRKLSDEEIKLLKKNI</sequence>
<comment type="caution">
    <text evidence="7">The sequence shown here is derived from an EMBL/GenBank/DDBJ whole genome shotgun (WGS) entry which is preliminary data.</text>
</comment>
<dbReference type="InterPro" id="IPR020094">
    <property type="entry name" value="TruA/RsuA/RluB/E/F_N"/>
</dbReference>
<dbReference type="PANTHER" id="PTHR47683">
    <property type="entry name" value="PSEUDOURIDINE SYNTHASE FAMILY PROTEIN-RELATED"/>
    <property type="match status" value="1"/>
</dbReference>
<evidence type="ECO:0000256" key="1">
    <source>
        <dbReference type="ARBA" id="ARBA00008348"/>
    </source>
</evidence>
<dbReference type="Gene3D" id="3.30.70.1560">
    <property type="entry name" value="Alpha-L RNA-binding motif"/>
    <property type="match status" value="1"/>
</dbReference>
<gene>
    <name evidence="7" type="ORF">FJR74_00800</name>
</gene>
<evidence type="ECO:0000256" key="4">
    <source>
        <dbReference type="PROSITE-ProRule" id="PRU00182"/>
    </source>
</evidence>
<dbReference type="Pfam" id="PF00849">
    <property type="entry name" value="PseudoU_synth_2"/>
    <property type="match status" value="1"/>
</dbReference>
<dbReference type="InterPro" id="IPR000748">
    <property type="entry name" value="PsdUridine_synth_RsuA/RluB/E/F"/>
</dbReference>